<evidence type="ECO:0000259" key="1">
    <source>
        <dbReference type="Pfam" id="PF25431"/>
    </source>
</evidence>
<evidence type="ECO:0000313" key="2">
    <source>
        <dbReference type="EMBL" id="CAG8588944.1"/>
    </source>
</evidence>
<name>A0A9N9G8J5_9GLOM</name>
<evidence type="ECO:0000313" key="3">
    <source>
        <dbReference type="Proteomes" id="UP000789405"/>
    </source>
</evidence>
<reference evidence="2" key="1">
    <citation type="submission" date="2021-06" db="EMBL/GenBank/DDBJ databases">
        <authorList>
            <person name="Kallberg Y."/>
            <person name="Tangrot J."/>
            <person name="Rosling A."/>
        </authorList>
    </citation>
    <scope>NUCLEOTIDE SEQUENCE</scope>
    <source>
        <strain evidence="2">MA453B</strain>
    </source>
</reference>
<feature type="domain" description="C17orf113 probable zinc finger" evidence="1">
    <location>
        <begin position="90"/>
        <end position="141"/>
    </location>
</feature>
<dbReference type="AlphaFoldDB" id="A0A9N9G8J5"/>
<accession>A0A9N9G8J5</accession>
<gene>
    <name evidence="2" type="ORF">DERYTH_LOCUS7066</name>
</gene>
<dbReference type="Proteomes" id="UP000789405">
    <property type="component" value="Unassembled WGS sequence"/>
</dbReference>
<comment type="caution">
    <text evidence="2">The sequence shown here is derived from an EMBL/GenBank/DDBJ whole genome shotgun (WGS) entry which is preliminary data.</text>
</comment>
<protein>
    <submittedName>
        <fullName evidence="2">1194_t:CDS:1</fullName>
    </submittedName>
</protein>
<organism evidence="2 3">
    <name type="scientific">Dentiscutata erythropus</name>
    <dbReference type="NCBI Taxonomy" id="1348616"/>
    <lineage>
        <taxon>Eukaryota</taxon>
        <taxon>Fungi</taxon>
        <taxon>Fungi incertae sedis</taxon>
        <taxon>Mucoromycota</taxon>
        <taxon>Glomeromycotina</taxon>
        <taxon>Glomeromycetes</taxon>
        <taxon>Diversisporales</taxon>
        <taxon>Gigasporaceae</taxon>
        <taxon>Dentiscutata</taxon>
    </lineage>
</organism>
<dbReference type="Pfam" id="PF25431">
    <property type="entry name" value="zf-C17orf113"/>
    <property type="match status" value="1"/>
</dbReference>
<sequence>MSKNNNDKQKQSKITSFISITQTSKKSNLLHNKDDLFSANFELDNYESNTTVSECSYNEQDTNNIELKNPKYNCFAKENLKWNPNWKKTYPWVDLVIQENSKYMVCTWYIDTKYNNIFVTGTQYFKKQYLQRHMERSDHKKLYLH</sequence>
<dbReference type="InterPro" id="IPR057456">
    <property type="entry name" value="Znf_C17orf113"/>
</dbReference>
<keyword evidence="3" id="KW-1185">Reference proteome</keyword>
<dbReference type="OrthoDB" id="2445858at2759"/>
<dbReference type="EMBL" id="CAJVPY010003335">
    <property type="protein sequence ID" value="CAG8588944.1"/>
    <property type="molecule type" value="Genomic_DNA"/>
</dbReference>
<proteinExistence type="predicted"/>